<sequence>MDASGRNWLPRGVSPRAVALDYLEELTRRLHALALERDQAVADAVAAGADWVQIGQAAGLTRQGARQRWNRRLPDPRLVAHDDCLPPDPVDAPVDLTPSGPSPLAEIPDPMLSALLFTWQVFHEQPPEEE</sequence>
<proteinExistence type="predicted"/>
<accession>A0A2I2KW05</accession>
<protein>
    <submittedName>
        <fullName evidence="1">Uncharacterized protein</fullName>
    </submittedName>
</protein>
<gene>
    <name evidence="1" type="ORF">FRACA_3820001</name>
</gene>
<reference evidence="1 2" key="1">
    <citation type="submission" date="2017-06" db="EMBL/GenBank/DDBJ databases">
        <authorList>
            <person name="Kim H.J."/>
            <person name="Triplett B.A."/>
        </authorList>
    </citation>
    <scope>NUCLEOTIDE SEQUENCE [LARGE SCALE GENOMIC DNA]</scope>
    <source>
        <strain evidence="1">FRACA_ARgP5</strain>
    </source>
</reference>
<dbReference type="EMBL" id="FZMO01000315">
    <property type="protein sequence ID" value="SNQ49863.1"/>
    <property type="molecule type" value="Genomic_DNA"/>
</dbReference>
<dbReference type="Proteomes" id="UP000234331">
    <property type="component" value="Unassembled WGS sequence"/>
</dbReference>
<dbReference type="RefSeq" id="WP_133150780.1">
    <property type="nucleotide sequence ID" value="NZ_FZMO01000315.1"/>
</dbReference>
<name>A0A2I2KW05_9ACTN</name>
<organism evidence="1 2">
    <name type="scientific">Frankia canadensis</name>
    <dbReference type="NCBI Taxonomy" id="1836972"/>
    <lineage>
        <taxon>Bacteria</taxon>
        <taxon>Bacillati</taxon>
        <taxon>Actinomycetota</taxon>
        <taxon>Actinomycetes</taxon>
        <taxon>Frankiales</taxon>
        <taxon>Frankiaceae</taxon>
        <taxon>Frankia</taxon>
    </lineage>
</organism>
<dbReference type="AlphaFoldDB" id="A0A2I2KW05"/>
<evidence type="ECO:0000313" key="2">
    <source>
        <dbReference type="Proteomes" id="UP000234331"/>
    </source>
</evidence>
<keyword evidence="2" id="KW-1185">Reference proteome</keyword>
<evidence type="ECO:0000313" key="1">
    <source>
        <dbReference type="EMBL" id="SNQ49863.1"/>
    </source>
</evidence>